<dbReference type="CDD" id="cd02042">
    <property type="entry name" value="ParAB_family"/>
    <property type="match status" value="1"/>
</dbReference>
<dbReference type="AlphaFoldDB" id="A0A0F5MPG7"/>
<dbReference type="Proteomes" id="UP000033358">
    <property type="component" value="Unassembled WGS sequence"/>
</dbReference>
<dbReference type="PATRIC" id="fig|1607817.3.peg.450"/>
<protein>
    <submittedName>
        <fullName evidence="2">CobQ/CobB/MinD/ParA nucleotide binding domain protein</fullName>
    </submittedName>
</protein>
<dbReference type="InterPro" id="IPR027417">
    <property type="entry name" value="P-loop_NTPase"/>
</dbReference>
<evidence type="ECO:0000313" key="2">
    <source>
        <dbReference type="EMBL" id="KKB96464.1"/>
    </source>
</evidence>
<evidence type="ECO:0000313" key="3">
    <source>
        <dbReference type="Proteomes" id="UP000033358"/>
    </source>
</evidence>
<feature type="domain" description="CobQ/CobB/MinD/ParA nucleotide binding" evidence="1">
    <location>
        <begin position="7"/>
        <end position="145"/>
    </location>
</feature>
<reference evidence="2 3" key="1">
    <citation type="submission" date="2015-02" db="EMBL/GenBank/DDBJ databases">
        <title>Single cell genomics of a rare environmental alphaproteobacterium provides unique insights into Rickettsiaceae evolution.</title>
        <authorList>
            <person name="Martijn J."/>
            <person name="Schulz F."/>
            <person name="Zaremba-Niedzwiedzka K."/>
            <person name="Viklund J."/>
            <person name="Stepanauskas R."/>
            <person name="Andersson S.G.E."/>
            <person name="Horn M."/>
            <person name="Guy L."/>
            <person name="Ettema T.J.G."/>
        </authorList>
    </citation>
    <scope>NUCLEOTIDE SEQUENCE [LARGE SCALE GENOMIC DNA]</scope>
    <source>
        <strain evidence="2 3">SCGC AAA041-L04</strain>
    </source>
</reference>
<name>A0A0F5MPG7_9RICK</name>
<comment type="caution">
    <text evidence="2">The sequence shown here is derived from an EMBL/GenBank/DDBJ whole genome shotgun (WGS) entry which is preliminary data.</text>
</comment>
<dbReference type="SUPFAM" id="SSF52540">
    <property type="entry name" value="P-loop containing nucleoside triphosphate hydrolases"/>
    <property type="match status" value="1"/>
</dbReference>
<sequence>MSKLKVLTIANRKGGAGKSTCAAHIALEAVKANLKTILIDLDPQKTLETWWNLRDEDNPYLADSSATDIEKKIQSIKEKGFDLCIIDTPGDVSANTVAGIKVADLVLIPSKPTSPDLGAIGRTISMVNDENCPYVFLVTQAISRSNAALQAASVLSEFGAVAPAVISNRIAYVNAMSVGTSAGTIDKTAAEELASIWGFLSTKLFSKKGKTNGKEKI</sequence>
<dbReference type="PIRSF" id="PIRSF009320">
    <property type="entry name" value="Nuc_binding_HP_1000"/>
    <property type="match status" value="1"/>
</dbReference>
<dbReference type="InterPro" id="IPR050678">
    <property type="entry name" value="DNA_Partitioning_ATPase"/>
</dbReference>
<dbReference type="PANTHER" id="PTHR13696:SF96">
    <property type="entry name" value="COBQ_COBB_MIND_PARA NUCLEOTIDE BINDING DOMAIN-CONTAINING PROTEIN"/>
    <property type="match status" value="1"/>
</dbReference>
<dbReference type="PANTHER" id="PTHR13696">
    <property type="entry name" value="P-LOOP CONTAINING NUCLEOSIDE TRIPHOSPHATE HYDROLASE"/>
    <property type="match status" value="1"/>
</dbReference>
<proteinExistence type="predicted"/>
<accession>A0A0F5MPG7</accession>
<dbReference type="InterPro" id="IPR002586">
    <property type="entry name" value="CobQ/CobB/MinD/ParA_Nub-bd_dom"/>
</dbReference>
<gene>
    <name evidence="2" type="ORF">SZ25_00454</name>
</gene>
<evidence type="ECO:0000259" key="1">
    <source>
        <dbReference type="Pfam" id="PF01656"/>
    </source>
</evidence>
<organism evidence="2 3">
    <name type="scientific">Candidatus Arcanibacter lacustris</name>
    <dbReference type="NCBI Taxonomy" id="1607817"/>
    <lineage>
        <taxon>Bacteria</taxon>
        <taxon>Pseudomonadati</taxon>
        <taxon>Pseudomonadota</taxon>
        <taxon>Alphaproteobacteria</taxon>
        <taxon>Rickettsiales</taxon>
        <taxon>Candidatus Arcanibacter</taxon>
    </lineage>
</organism>
<keyword evidence="3" id="KW-1185">Reference proteome</keyword>
<dbReference type="EMBL" id="JYHA01000077">
    <property type="protein sequence ID" value="KKB96464.1"/>
    <property type="molecule type" value="Genomic_DNA"/>
</dbReference>
<dbReference type="Pfam" id="PF01656">
    <property type="entry name" value="CbiA"/>
    <property type="match status" value="1"/>
</dbReference>
<dbReference type="Gene3D" id="3.40.50.300">
    <property type="entry name" value="P-loop containing nucleotide triphosphate hydrolases"/>
    <property type="match status" value="1"/>
</dbReference>